<proteinExistence type="inferred from homology"/>
<dbReference type="InterPro" id="IPR013549">
    <property type="entry name" value="DUF1731"/>
</dbReference>
<dbReference type="InterPro" id="IPR010099">
    <property type="entry name" value="SDR39U1"/>
</dbReference>
<feature type="domain" description="DUF1731" evidence="3">
    <location>
        <begin position="255"/>
        <end position="304"/>
    </location>
</feature>
<dbReference type="PANTHER" id="PTHR11092">
    <property type="entry name" value="SUGAR NUCLEOTIDE EPIMERASE RELATED"/>
    <property type="match status" value="1"/>
</dbReference>
<reference evidence="4 5" key="1">
    <citation type="submission" date="2016-10" db="EMBL/GenBank/DDBJ databases">
        <authorList>
            <person name="de Groot N.N."/>
        </authorList>
    </citation>
    <scope>NUCLEOTIDE SEQUENCE [LARGE SCALE GENOMIC DNA]</scope>
    <source>
        <strain evidence="4 5">47C3B</strain>
    </source>
</reference>
<evidence type="ECO:0000259" key="3">
    <source>
        <dbReference type="Pfam" id="PF08338"/>
    </source>
</evidence>
<feature type="domain" description="NAD-dependent epimerase/dehydratase" evidence="2">
    <location>
        <begin position="7"/>
        <end position="227"/>
    </location>
</feature>
<dbReference type="RefSeq" id="WP_091150306.1">
    <property type="nucleotide sequence ID" value="NZ_FNAI01000007.1"/>
</dbReference>
<dbReference type="AlphaFoldDB" id="A0A1G7DLS6"/>
<dbReference type="NCBIfam" id="TIGR01777">
    <property type="entry name" value="yfcH"/>
    <property type="match status" value="1"/>
</dbReference>
<protein>
    <recommendedName>
        <fullName evidence="6">DUF1731 domain-containing protein</fullName>
    </recommendedName>
</protein>
<organism evidence="4 5">
    <name type="scientific">Mucilaginibacter pineti</name>
    <dbReference type="NCBI Taxonomy" id="1391627"/>
    <lineage>
        <taxon>Bacteria</taxon>
        <taxon>Pseudomonadati</taxon>
        <taxon>Bacteroidota</taxon>
        <taxon>Sphingobacteriia</taxon>
        <taxon>Sphingobacteriales</taxon>
        <taxon>Sphingobacteriaceae</taxon>
        <taxon>Mucilaginibacter</taxon>
    </lineage>
</organism>
<name>A0A1G7DLS6_9SPHI</name>
<dbReference type="Pfam" id="PF01370">
    <property type="entry name" value="Epimerase"/>
    <property type="match status" value="1"/>
</dbReference>
<gene>
    <name evidence="4" type="ORF">SAMN05216464_10736</name>
</gene>
<dbReference type="Gene3D" id="3.40.50.720">
    <property type="entry name" value="NAD(P)-binding Rossmann-like Domain"/>
    <property type="match status" value="1"/>
</dbReference>
<evidence type="ECO:0000256" key="1">
    <source>
        <dbReference type="ARBA" id="ARBA00009353"/>
    </source>
</evidence>
<dbReference type="PANTHER" id="PTHR11092:SF0">
    <property type="entry name" value="EPIMERASE FAMILY PROTEIN SDR39U1"/>
    <property type="match status" value="1"/>
</dbReference>
<dbReference type="InterPro" id="IPR036291">
    <property type="entry name" value="NAD(P)-bd_dom_sf"/>
</dbReference>
<dbReference type="STRING" id="1391627.SAMN05216464_10736"/>
<evidence type="ECO:0008006" key="6">
    <source>
        <dbReference type="Google" id="ProtNLM"/>
    </source>
</evidence>
<evidence type="ECO:0000313" key="5">
    <source>
        <dbReference type="Proteomes" id="UP000199072"/>
    </source>
</evidence>
<dbReference type="SUPFAM" id="SSF51735">
    <property type="entry name" value="NAD(P)-binding Rossmann-fold domains"/>
    <property type="match status" value="1"/>
</dbReference>
<dbReference type="EMBL" id="FNAI01000007">
    <property type="protein sequence ID" value="SDE52504.1"/>
    <property type="molecule type" value="Genomic_DNA"/>
</dbReference>
<sequence length="309" mass="34604">MKPYKKIVLAGGNGYLGTVLAKYYKDLADEVIILARKQAPVVDNIHTALWDGQTENGWTVHLSGADMLINLCGKNVNCRYTEKNKAEIIRSRVVPTELLGKVINKMTDPPKLWINVASATIYRHAEDHPQDEETGEIGYGFSIDVCNSWENAFFKAETQHTRKIALRMGIALGQSGSVFPRLLNLVKMGMGGQQGDGRQYIAWVHEHDVARSTQFLMDHPELEGIFNCTAPEAARNADFMQAMRKGYGMPIGLPAPQWLLEIGAIVIGTETELILKSRWVKPKRLLDAGFTFQYEKADHAIHDILSIRK</sequence>
<evidence type="ECO:0000313" key="4">
    <source>
        <dbReference type="EMBL" id="SDE52504.1"/>
    </source>
</evidence>
<evidence type="ECO:0000259" key="2">
    <source>
        <dbReference type="Pfam" id="PF01370"/>
    </source>
</evidence>
<accession>A0A1G7DLS6</accession>
<comment type="similarity">
    <text evidence="1">Belongs to the NAD(P)-dependent epimerase/dehydratase family. SDR39U1 subfamily.</text>
</comment>
<dbReference type="Proteomes" id="UP000199072">
    <property type="component" value="Unassembled WGS sequence"/>
</dbReference>
<dbReference type="Pfam" id="PF08338">
    <property type="entry name" value="DUF1731"/>
    <property type="match status" value="1"/>
</dbReference>
<dbReference type="InterPro" id="IPR001509">
    <property type="entry name" value="Epimerase_deHydtase"/>
</dbReference>
<keyword evidence="5" id="KW-1185">Reference proteome</keyword>
<dbReference type="OrthoDB" id="9801773at2"/>